<comment type="caution">
    <text evidence="1">The sequence shown here is derived from an EMBL/GenBank/DDBJ whole genome shotgun (WGS) entry which is preliminary data.</text>
</comment>
<accession>A0A4R3HTS0</accession>
<dbReference type="Proteomes" id="UP000295793">
    <property type="component" value="Unassembled WGS sequence"/>
</dbReference>
<dbReference type="RefSeq" id="WP_132704245.1">
    <property type="nucleotide sequence ID" value="NZ_SLZR01000035.1"/>
</dbReference>
<evidence type="ECO:0000313" key="1">
    <source>
        <dbReference type="EMBL" id="TCS35531.1"/>
    </source>
</evidence>
<name>A0A4R3HTS0_9GAMM</name>
<dbReference type="AlphaFoldDB" id="A0A4R3HTS0"/>
<proteinExistence type="predicted"/>
<sequence>MIVKKHISRTLKDLDNRYNGAMHCSSIDESIYYSKLAILEYCGWIEEAFDNIVRRAVKGKLRSQPYKQMLETSVIGNNHGFQYKENFRPMLTRAIGIVAMEKLEKELDKSGNITILISELEAVKRDRDSAAHTWAQNATRTYPSPSITRSRLEKIHPIAKEIYSYVTKL</sequence>
<evidence type="ECO:0000313" key="2">
    <source>
        <dbReference type="Proteomes" id="UP000295793"/>
    </source>
</evidence>
<dbReference type="EMBL" id="SLZR01000035">
    <property type="protein sequence ID" value="TCS35531.1"/>
    <property type="molecule type" value="Genomic_DNA"/>
</dbReference>
<organism evidence="1 2">
    <name type="scientific">Reinekea marinisedimentorum</name>
    <dbReference type="NCBI Taxonomy" id="230495"/>
    <lineage>
        <taxon>Bacteria</taxon>
        <taxon>Pseudomonadati</taxon>
        <taxon>Pseudomonadota</taxon>
        <taxon>Gammaproteobacteria</taxon>
        <taxon>Oceanospirillales</taxon>
        <taxon>Saccharospirillaceae</taxon>
        <taxon>Reinekea</taxon>
    </lineage>
</organism>
<keyword evidence="2" id="KW-1185">Reference proteome</keyword>
<dbReference type="OrthoDB" id="1436405at2"/>
<protein>
    <recommendedName>
        <fullName evidence="3">HEPN domain-containing protein</fullName>
    </recommendedName>
</protein>
<reference evidence="1 2" key="1">
    <citation type="submission" date="2019-03" db="EMBL/GenBank/DDBJ databases">
        <title>Genomic Encyclopedia of Archaeal and Bacterial Type Strains, Phase II (KMG-II): from individual species to whole genera.</title>
        <authorList>
            <person name="Goeker M."/>
        </authorList>
    </citation>
    <scope>NUCLEOTIDE SEQUENCE [LARGE SCALE GENOMIC DNA]</scope>
    <source>
        <strain evidence="1 2">DSM 15388</strain>
    </source>
</reference>
<gene>
    <name evidence="1" type="ORF">BCF53_1355</name>
</gene>
<evidence type="ECO:0008006" key="3">
    <source>
        <dbReference type="Google" id="ProtNLM"/>
    </source>
</evidence>